<evidence type="ECO:0000259" key="1">
    <source>
        <dbReference type="Pfam" id="PF22262"/>
    </source>
</evidence>
<name>A0ABY2WX19_9RHOB</name>
<evidence type="ECO:0000313" key="3">
    <source>
        <dbReference type="Proteomes" id="UP001191082"/>
    </source>
</evidence>
<dbReference type="InterPro" id="IPR053802">
    <property type="entry name" value="DUF6950"/>
</dbReference>
<dbReference type="Proteomes" id="UP001191082">
    <property type="component" value="Unassembled WGS sequence"/>
</dbReference>
<sequence>MPDWRPRLAAYVAQVSSRPFRPGRHDCALFAAGAVQAMTGADPAAAMRGTYRSLEDGKALLKAQGTPSLGALLEANLTEVPPAYAQAGDLALLREGDAEAMGVVQGERVYCLTPTGLALVERARMLRAFRL</sequence>
<dbReference type="EMBL" id="VCPC01000010">
    <property type="protein sequence ID" value="TMV07331.1"/>
    <property type="molecule type" value="Genomic_DNA"/>
</dbReference>
<organism evidence="2 3">
    <name type="scientific">Arenibacterium halophilum</name>
    <dbReference type="NCBI Taxonomy" id="2583821"/>
    <lineage>
        <taxon>Bacteria</taxon>
        <taxon>Pseudomonadati</taxon>
        <taxon>Pseudomonadota</taxon>
        <taxon>Alphaproteobacteria</taxon>
        <taxon>Rhodobacterales</taxon>
        <taxon>Paracoccaceae</taxon>
        <taxon>Arenibacterium</taxon>
    </lineage>
</organism>
<reference evidence="2 3" key="1">
    <citation type="submission" date="2019-05" db="EMBL/GenBank/DDBJ databases">
        <title>Marivita sp. nov. isolated from sea sediment.</title>
        <authorList>
            <person name="Kim W."/>
        </authorList>
    </citation>
    <scope>NUCLEOTIDE SEQUENCE [LARGE SCALE GENOMIC DNA]</scope>
    <source>
        <strain evidence="2 3">CAU 1492</strain>
    </source>
</reference>
<comment type="caution">
    <text evidence="2">The sequence shown here is derived from an EMBL/GenBank/DDBJ whole genome shotgun (WGS) entry which is preliminary data.</text>
</comment>
<evidence type="ECO:0000313" key="2">
    <source>
        <dbReference type="EMBL" id="TMV07331.1"/>
    </source>
</evidence>
<proteinExistence type="predicted"/>
<gene>
    <name evidence="2" type="ORF">FGK64_21960</name>
</gene>
<feature type="domain" description="DUF6950" evidence="1">
    <location>
        <begin position="2"/>
        <end position="130"/>
    </location>
</feature>
<protein>
    <recommendedName>
        <fullName evidence="1">DUF6950 domain-containing protein</fullName>
    </recommendedName>
</protein>
<keyword evidence="3" id="KW-1185">Reference proteome</keyword>
<dbReference type="Pfam" id="PF22262">
    <property type="entry name" value="DUF6950"/>
    <property type="match status" value="1"/>
</dbReference>
<accession>A0ABY2WX19</accession>